<evidence type="ECO:0000313" key="2">
    <source>
        <dbReference type="EMBL" id="OOQ91857.1"/>
    </source>
</evidence>
<feature type="compositionally biased region" description="Basic and acidic residues" evidence="1">
    <location>
        <begin position="110"/>
        <end position="124"/>
    </location>
</feature>
<organism evidence="2 3">
    <name type="scientific">Penicillium brasilianum</name>
    <dbReference type="NCBI Taxonomy" id="104259"/>
    <lineage>
        <taxon>Eukaryota</taxon>
        <taxon>Fungi</taxon>
        <taxon>Dikarya</taxon>
        <taxon>Ascomycota</taxon>
        <taxon>Pezizomycotina</taxon>
        <taxon>Eurotiomycetes</taxon>
        <taxon>Eurotiomycetidae</taxon>
        <taxon>Eurotiales</taxon>
        <taxon>Aspergillaceae</taxon>
        <taxon>Penicillium</taxon>
    </lineage>
</organism>
<evidence type="ECO:0000313" key="3">
    <source>
        <dbReference type="Proteomes" id="UP000190744"/>
    </source>
</evidence>
<gene>
    <name evidence="2" type="ORF">PEBR_09767</name>
</gene>
<reference evidence="3" key="1">
    <citation type="submission" date="2015-09" db="EMBL/GenBank/DDBJ databases">
        <authorList>
            <person name="Fill T.P."/>
            <person name="Baretta J.F."/>
            <person name="de Almeida L.G."/>
            <person name="Rocha M."/>
            <person name="de Souza D.H."/>
            <person name="Malavazi I."/>
            <person name="Cerdeira L.T."/>
            <person name="Hong H."/>
            <person name="Samborskyy M."/>
            <person name="de Vasconcelos A.T."/>
            <person name="Leadlay P."/>
            <person name="Rodrigues-Filho E."/>
        </authorList>
    </citation>
    <scope>NUCLEOTIDE SEQUENCE [LARGE SCALE GENOMIC DNA]</scope>
    <source>
        <strain evidence="3">LaBioMMi 136</strain>
    </source>
</reference>
<feature type="region of interest" description="Disordered" evidence="1">
    <location>
        <begin position="1"/>
        <end position="26"/>
    </location>
</feature>
<accession>A0A1S9S232</accession>
<dbReference type="Proteomes" id="UP000190744">
    <property type="component" value="Unassembled WGS sequence"/>
</dbReference>
<dbReference type="EMBL" id="LJBN01000001">
    <property type="protein sequence ID" value="OOQ91857.1"/>
    <property type="molecule type" value="Genomic_DNA"/>
</dbReference>
<proteinExistence type="predicted"/>
<feature type="compositionally biased region" description="Basic and acidic residues" evidence="1">
    <location>
        <begin position="8"/>
        <end position="18"/>
    </location>
</feature>
<evidence type="ECO:0000256" key="1">
    <source>
        <dbReference type="SAM" id="MobiDB-lite"/>
    </source>
</evidence>
<name>A0A1S9S232_PENBI</name>
<comment type="caution">
    <text evidence="2">The sequence shown here is derived from an EMBL/GenBank/DDBJ whole genome shotgun (WGS) entry which is preliminary data.</text>
</comment>
<protein>
    <submittedName>
        <fullName evidence="2">Uncharacterized protein</fullName>
    </submittedName>
</protein>
<dbReference type="AlphaFoldDB" id="A0A1S9S232"/>
<feature type="region of interest" description="Disordered" evidence="1">
    <location>
        <begin position="87"/>
        <end position="152"/>
    </location>
</feature>
<sequence length="1055" mass="118183">MRAIPKTAARDDPARDLDPVSSASLGSRVKEALEAFSPLAEVSRIGGLAHHHGDSSFANCVSLPRSTPGGIRRLFRSQATLRYPEPLATNPKVVQGQKLHPQDPSTSQSDEVRDSKLQQSREQDASSQTQPDALMSRRRLKKSYGQPSPTPSQYLAKALRQTGHSLGDHHGSQDVDAVRHLHALQPTYGRPARLSLQTTLGEYIRLVDPLISSSTEAYSTDRFDSALNEVFRDQSYSYLTRRGYDVGDVVAWAWVLKSKDADQAISRLFAHAVQHQSRAGSGSPVAPPFVILFLLKQRYLEARSLRLLLIYSLHLISGQPLPCEEMMGRSLQENLQLPQGKFQPQVDHSTGMRLFARLIRHARIVWPQAMPTIARAFSWFMLATKPGEAEKSILKKSNADRLKTKNFNIFLRLLSVPSKAHPFQSVHLQQVAQFELLRAMASHKPVLPLTRKGYRAVAAIQLAHKKTSEERLSAELKAPSWPPWKEGKLGIDALRGNEGMYSRAMNVLSQMRDAGYSSKLWEEVCSILAGWDTDRSPTIQTRSFMPWLRSLSRASDTKPDHTAIWAARIRATRTVREAWACFLSYQDRGLPPNMVIYAEMAEKLIYRQLAIRNRFDESDHVLPGDGREVYAEPASARDIIYVHTEPPVLQEFLEQMTSQGLPFPSRLLALLLRTKPDFRTGLHYLIVSDLTKDQIKVLCTVLGHSSDYEAQTTDVLQTVPDGVFASFIKFLCVSSSSTLHAGPKSLTLDRFPFLATESQSRSSKTVLPDFEDHPHQGCHPRAFWHAAQLVKARQTPCAPAWTHILSALGSTSSNYLKENKAWRRILAWHEALLALKWMKDHDIEPNLDGFQAMCKVFNEAVNAGLKHPDEAEEAFSLIQKVTHGVDDCEVLGHEHFDDMVENGLLVLKSQFDSLVLPASSTSKLAEQSIFTENSSVDSQLQVPTILHVPSFATLHRFVRVLGAVGDDEGVLHLLQWMSRSAGSLNAAADERLNGDKMRRQTLTAIRVTLERLQATPTDCGRIASDPAQVQEAYDIINQTPGWDWPSDEEVEYYCR</sequence>